<dbReference type="PANTHER" id="PTHR45694:SF18">
    <property type="entry name" value="GLUTAREDOXIN-1-RELATED"/>
    <property type="match status" value="1"/>
</dbReference>
<comment type="caution">
    <text evidence="2">The sequence shown here is derived from an EMBL/GenBank/DDBJ whole genome shotgun (WGS) entry which is preliminary data.</text>
</comment>
<dbReference type="Gene3D" id="3.40.30.10">
    <property type="entry name" value="Glutaredoxin"/>
    <property type="match status" value="1"/>
</dbReference>
<protein>
    <recommendedName>
        <fullName evidence="4">Glutaredoxin domain-containing protein</fullName>
    </recommendedName>
</protein>
<keyword evidence="1" id="KW-0732">Signal</keyword>
<evidence type="ECO:0000313" key="3">
    <source>
        <dbReference type="Proteomes" id="UP001295423"/>
    </source>
</evidence>
<keyword evidence="3" id="KW-1185">Reference proteome</keyword>
<feature type="chain" id="PRO_5042135216" description="Glutaredoxin domain-containing protein" evidence="1">
    <location>
        <begin position="21"/>
        <end position="185"/>
    </location>
</feature>
<dbReference type="Proteomes" id="UP001295423">
    <property type="component" value="Unassembled WGS sequence"/>
</dbReference>
<gene>
    <name evidence="2" type="ORF">CYCCA115_LOCUS7010</name>
</gene>
<evidence type="ECO:0000313" key="2">
    <source>
        <dbReference type="EMBL" id="CAJ1940374.1"/>
    </source>
</evidence>
<organism evidence="2 3">
    <name type="scientific">Cylindrotheca closterium</name>
    <dbReference type="NCBI Taxonomy" id="2856"/>
    <lineage>
        <taxon>Eukaryota</taxon>
        <taxon>Sar</taxon>
        <taxon>Stramenopiles</taxon>
        <taxon>Ochrophyta</taxon>
        <taxon>Bacillariophyta</taxon>
        <taxon>Bacillariophyceae</taxon>
        <taxon>Bacillariophycidae</taxon>
        <taxon>Bacillariales</taxon>
        <taxon>Bacillariaceae</taxon>
        <taxon>Cylindrotheca</taxon>
    </lineage>
</organism>
<sequence length="185" mass="19360">MTMKSISIAALLSLATVGHAYSPNPAIGLAAKGMGLLKPIFGLEAQIQAAALGAISKVDKDDVVQEINYQKTQNKALIYTYGLSPFSSEAKAILEATDYEFKEIELGAEWFLLGGRGSVTRVALSEEVEGGATSLPKIFIGGKCIGGCNELSELATSGDLDSLLANAKVPKKGAPAKKGAFSFFE</sequence>
<reference evidence="2" key="1">
    <citation type="submission" date="2023-08" db="EMBL/GenBank/DDBJ databases">
        <authorList>
            <person name="Audoor S."/>
            <person name="Bilcke G."/>
        </authorList>
    </citation>
    <scope>NUCLEOTIDE SEQUENCE</scope>
</reference>
<proteinExistence type="predicted"/>
<dbReference type="AlphaFoldDB" id="A0AAD2FH81"/>
<evidence type="ECO:0000256" key="1">
    <source>
        <dbReference type="SAM" id="SignalP"/>
    </source>
</evidence>
<dbReference type="GO" id="GO:0015038">
    <property type="term" value="F:glutathione disulfide oxidoreductase activity"/>
    <property type="evidence" value="ECO:0007669"/>
    <property type="project" value="TreeGrafter"/>
</dbReference>
<evidence type="ECO:0008006" key="4">
    <source>
        <dbReference type="Google" id="ProtNLM"/>
    </source>
</evidence>
<dbReference type="SUPFAM" id="SSF52833">
    <property type="entry name" value="Thioredoxin-like"/>
    <property type="match status" value="1"/>
</dbReference>
<dbReference type="InterPro" id="IPR036249">
    <property type="entry name" value="Thioredoxin-like_sf"/>
</dbReference>
<feature type="signal peptide" evidence="1">
    <location>
        <begin position="1"/>
        <end position="20"/>
    </location>
</feature>
<dbReference type="EMBL" id="CAKOGP040000890">
    <property type="protein sequence ID" value="CAJ1940374.1"/>
    <property type="molecule type" value="Genomic_DNA"/>
</dbReference>
<accession>A0AAD2FH81</accession>
<dbReference type="PANTHER" id="PTHR45694">
    <property type="entry name" value="GLUTAREDOXIN 2"/>
    <property type="match status" value="1"/>
</dbReference>
<dbReference type="PROSITE" id="PS51354">
    <property type="entry name" value="GLUTAREDOXIN_2"/>
    <property type="match status" value="1"/>
</dbReference>
<dbReference type="GO" id="GO:0005737">
    <property type="term" value="C:cytoplasm"/>
    <property type="evidence" value="ECO:0007669"/>
    <property type="project" value="TreeGrafter"/>
</dbReference>
<name>A0AAD2FH81_9STRA</name>
<dbReference type="GO" id="GO:0034599">
    <property type="term" value="P:cellular response to oxidative stress"/>
    <property type="evidence" value="ECO:0007669"/>
    <property type="project" value="TreeGrafter"/>
</dbReference>